<dbReference type="InterPro" id="IPR027417">
    <property type="entry name" value="P-loop_NTPase"/>
</dbReference>
<evidence type="ECO:0008006" key="5">
    <source>
        <dbReference type="Google" id="ProtNLM"/>
    </source>
</evidence>
<keyword evidence="4" id="KW-1185">Reference proteome</keyword>
<dbReference type="GeneID" id="94845018"/>
<keyword evidence="1" id="KW-0547">Nucleotide-binding</keyword>
<comment type="caution">
    <text evidence="3">The sequence shown here is derived from an EMBL/GenBank/DDBJ whole genome shotgun (WGS) entry which is preliminary data.</text>
</comment>
<dbReference type="VEuPathDB" id="TrichDB:TRFO_35535"/>
<organism evidence="3 4">
    <name type="scientific">Tritrichomonas foetus</name>
    <dbReference type="NCBI Taxonomy" id="1144522"/>
    <lineage>
        <taxon>Eukaryota</taxon>
        <taxon>Metamonada</taxon>
        <taxon>Parabasalia</taxon>
        <taxon>Tritrichomonadida</taxon>
        <taxon>Tritrichomonadidae</taxon>
        <taxon>Tritrichomonas</taxon>
    </lineage>
</organism>
<dbReference type="GO" id="GO:0005730">
    <property type="term" value="C:nucleolus"/>
    <property type="evidence" value="ECO:0007669"/>
    <property type="project" value="TreeGrafter"/>
</dbReference>
<dbReference type="RefSeq" id="XP_068351250.1">
    <property type="nucleotide sequence ID" value="XM_068510314.1"/>
</dbReference>
<evidence type="ECO:0000313" key="4">
    <source>
        <dbReference type="Proteomes" id="UP000179807"/>
    </source>
</evidence>
<dbReference type="Proteomes" id="UP000179807">
    <property type="component" value="Unassembled WGS sequence"/>
</dbReference>
<evidence type="ECO:0000313" key="3">
    <source>
        <dbReference type="EMBL" id="OHS98113.1"/>
    </source>
</evidence>
<keyword evidence="2" id="KW-0342">GTP-binding</keyword>
<dbReference type="PANTHER" id="PTHR11089">
    <property type="entry name" value="GTP-BINDING PROTEIN-RELATED"/>
    <property type="match status" value="1"/>
</dbReference>
<sequence length="222" mass="25101">MISKLVKKGKHKVQKVIDQRPNTKTFESDSFVRFLKKSSSANKIFVIIDARNPNSCRYVPYEDSVKEKVVLVLNKIDLVPREVAIGWYRFLKDTSQVFALSANTESTALQNFTEYVKSLNISEILITGVGNVGKKTLGNALRNIDGLTINLETWTWLQPTPDLAVLKAVEKMPSGCDLIFGVYDIIRRSSIQSLMEVFRITFFSDPDRLLQTINKQPQTAAI</sequence>
<protein>
    <recommendedName>
        <fullName evidence="5">G domain-containing protein</fullName>
    </recommendedName>
</protein>
<dbReference type="GO" id="GO:0005525">
    <property type="term" value="F:GTP binding"/>
    <property type="evidence" value="ECO:0007669"/>
    <property type="project" value="UniProtKB-KW"/>
</dbReference>
<reference evidence="3" key="1">
    <citation type="submission" date="2016-10" db="EMBL/GenBank/DDBJ databases">
        <authorList>
            <person name="Benchimol M."/>
            <person name="Almeida L.G."/>
            <person name="Vasconcelos A.T."/>
            <person name="Perreira-Neves A."/>
            <person name="Rosa I.A."/>
            <person name="Tasca T."/>
            <person name="Bogo M.R."/>
            <person name="de Souza W."/>
        </authorList>
    </citation>
    <scope>NUCLEOTIDE SEQUENCE [LARGE SCALE GENOMIC DNA]</scope>
    <source>
        <strain evidence="3">K</strain>
    </source>
</reference>
<evidence type="ECO:0000256" key="1">
    <source>
        <dbReference type="ARBA" id="ARBA00022741"/>
    </source>
</evidence>
<dbReference type="AlphaFoldDB" id="A0A1J4JHB9"/>
<accession>A0A1J4JHB9</accession>
<evidence type="ECO:0000256" key="2">
    <source>
        <dbReference type="ARBA" id="ARBA00023134"/>
    </source>
</evidence>
<name>A0A1J4JHB9_9EUKA</name>
<dbReference type="SUPFAM" id="SSF52540">
    <property type="entry name" value="P-loop containing nucleoside triphosphate hydrolases"/>
    <property type="match status" value="1"/>
</dbReference>
<proteinExistence type="predicted"/>
<dbReference type="Gene3D" id="3.40.50.300">
    <property type="entry name" value="P-loop containing nucleotide triphosphate hydrolases"/>
    <property type="match status" value="1"/>
</dbReference>
<dbReference type="PANTHER" id="PTHR11089:SF30">
    <property type="entry name" value="GUANINE NUCLEOTIDE-BINDING PROTEIN-LIKE 3 HOMOLOG"/>
    <property type="match status" value="1"/>
</dbReference>
<dbReference type="EMBL" id="MLAK01001074">
    <property type="protein sequence ID" value="OHS98113.1"/>
    <property type="molecule type" value="Genomic_DNA"/>
</dbReference>
<gene>
    <name evidence="3" type="ORF">TRFO_35535</name>
</gene>
<dbReference type="InterPro" id="IPR050755">
    <property type="entry name" value="TRAFAC_YlqF/YawG_RiboMat"/>
</dbReference>